<dbReference type="PANTHER" id="PTHR30600:SF7">
    <property type="entry name" value="CYTOCHROME C PEROXIDASE-RELATED"/>
    <property type="match status" value="1"/>
</dbReference>
<dbReference type="Gene3D" id="1.10.760.10">
    <property type="entry name" value="Cytochrome c-like domain"/>
    <property type="match status" value="2"/>
</dbReference>
<keyword evidence="10" id="KW-0812">Transmembrane</keyword>
<keyword evidence="13" id="KW-1185">Reference proteome</keyword>
<keyword evidence="2" id="KW-0813">Transport</keyword>
<dbReference type="GO" id="GO:0030313">
    <property type="term" value="C:cell envelope"/>
    <property type="evidence" value="ECO:0007669"/>
    <property type="project" value="UniProtKB-SubCell"/>
</dbReference>
<comment type="caution">
    <text evidence="12">The sequence shown here is derived from an EMBL/GenBank/DDBJ whole genome shotgun (WGS) entry which is preliminary data.</text>
</comment>
<keyword evidence="10" id="KW-0472">Membrane</keyword>
<dbReference type="InterPro" id="IPR025992">
    <property type="entry name" value="Haem-bd"/>
</dbReference>
<feature type="domain" description="Cytochrome c" evidence="11">
    <location>
        <begin position="339"/>
        <end position="458"/>
    </location>
</feature>
<dbReference type="SMART" id="SM01235">
    <property type="entry name" value="Haem_bd"/>
    <property type="match status" value="1"/>
</dbReference>
<name>D4E6M5_SEROD</name>
<sequence>MAVGMQTQWSENTMKKIILGCAIVAIAGYLSVVGYIYHFDQQRQPPLAGNTISTILTRHGCDYCHTASAELPFYARLPISRQLMQYDIKTGLRHFSLAPTLTALQQGGAVAETDLAKLESVLQYRQMPPVRYKALHWAGELDDANRQTLLAWIRQQRTQYYTLPGTPAALLGQALQPLPKALPTDAHKVALGFRLFHDPRLSADNSISCAHCHMLGAGGVDARVTSLGVNGQQGPINAPTVFNAVFNIAQFWDGRAHDLQEQAGGPPLNPIEMASTSWQQIIDKLDQDAQLKADFRRVYADGFSASNITNAIAEFEKTLLTPDSPFDRFLAGDRQALTAQQKRGYQLFRDHKCGTCHTGVNLGGQSYEIMGLKADYFADRGNPTTADLGRYNVTKRDADRHRFKTPTLRNVALTAPYFHDGSVTTLHQAVRDMLKYQVGTTLPESDVDDLVALLEAMTGTYTPAALTVR</sequence>
<evidence type="ECO:0000256" key="8">
    <source>
        <dbReference type="ARBA" id="ARBA00023004"/>
    </source>
</evidence>
<dbReference type="PROSITE" id="PS51007">
    <property type="entry name" value="CYTC"/>
    <property type="match status" value="1"/>
</dbReference>
<proteinExistence type="predicted"/>
<dbReference type="EMBL" id="ADBY01000052">
    <property type="protein sequence ID" value="EFE94591.1"/>
    <property type="molecule type" value="Genomic_DNA"/>
</dbReference>
<dbReference type="InterPro" id="IPR036909">
    <property type="entry name" value="Cyt_c-like_dom_sf"/>
</dbReference>
<keyword evidence="7 12" id="KW-0560">Oxidoreductase</keyword>
<accession>D4E6M5</accession>
<keyword evidence="4 9" id="KW-0349">Heme</keyword>
<keyword evidence="6" id="KW-0249">Electron transport</keyword>
<dbReference type="SUPFAM" id="SSF46626">
    <property type="entry name" value="Cytochrome c"/>
    <property type="match status" value="2"/>
</dbReference>
<dbReference type="InterPro" id="IPR009056">
    <property type="entry name" value="Cyt_c-like_dom"/>
</dbReference>
<keyword evidence="3 12" id="KW-0575">Peroxidase</keyword>
<dbReference type="GO" id="GO:0009055">
    <property type="term" value="F:electron transfer activity"/>
    <property type="evidence" value="ECO:0007669"/>
    <property type="project" value="InterPro"/>
</dbReference>
<evidence type="ECO:0000259" key="11">
    <source>
        <dbReference type="PROSITE" id="PS51007"/>
    </source>
</evidence>
<comment type="subcellular location">
    <subcellularLocation>
        <location evidence="1">Cell envelope</location>
    </subcellularLocation>
</comment>
<dbReference type="FunFam" id="1.10.760.10:FF:000007">
    <property type="entry name" value="Cytochrome c peroxidase"/>
    <property type="match status" value="1"/>
</dbReference>
<evidence type="ECO:0000256" key="10">
    <source>
        <dbReference type="SAM" id="Phobius"/>
    </source>
</evidence>
<keyword evidence="8 9" id="KW-0408">Iron</keyword>
<dbReference type="HOGENOM" id="CLU_034652_2_0_6"/>
<evidence type="ECO:0000256" key="9">
    <source>
        <dbReference type="PROSITE-ProRule" id="PRU00433"/>
    </source>
</evidence>
<evidence type="ECO:0000256" key="4">
    <source>
        <dbReference type="ARBA" id="ARBA00022617"/>
    </source>
</evidence>
<dbReference type="STRING" id="667129.HMPREF0758_3825"/>
<evidence type="ECO:0000256" key="1">
    <source>
        <dbReference type="ARBA" id="ARBA00004196"/>
    </source>
</evidence>
<protein>
    <submittedName>
        <fullName evidence="12">Di-heme cytochrome C peroxidase</fullName>
        <ecNumber evidence="12">1.11.1.5</ecNumber>
    </submittedName>
</protein>
<evidence type="ECO:0000313" key="12">
    <source>
        <dbReference type="EMBL" id="EFE94591.1"/>
    </source>
</evidence>
<dbReference type="FunFam" id="1.10.760.10:FF:000004">
    <property type="entry name" value="Cytochrome c peroxidase"/>
    <property type="match status" value="1"/>
</dbReference>
<evidence type="ECO:0000256" key="2">
    <source>
        <dbReference type="ARBA" id="ARBA00022448"/>
    </source>
</evidence>
<dbReference type="Proteomes" id="UP000005723">
    <property type="component" value="Unassembled WGS sequence"/>
</dbReference>
<dbReference type="GO" id="GO:0020037">
    <property type="term" value="F:heme binding"/>
    <property type="evidence" value="ECO:0007669"/>
    <property type="project" value="InterPro"/>
</dbReference>
<organism evidence="12 13">
    <name type="scientific">Serratia odorifera DSM 4582</name>
    <dbReference type="NCBI Taxonomy" id="667129"/>
    <lineage>
        <taxon>Bacteria</taxon>
        <taxon>Pseudomonadati</taxon>
        <taxon>Pseudomonadota</taxon>
        <taxon>Gammaproteobacteria</taxon>
        <taxon>Enterobacterales</taxon>
        <taxon>Yersiniaceae</taxon>
        <taxon>Serratia</taxon>
    </lineage>
</organism>
<dbReference type="InterPro" id="IPR004852">
    <property type="entry name" value="Di-haem_cyt_c_peroxidsae"/>
</dbReference>
<dbReference type="PANTHER" id="PTHR30600">
    <property type="entry name" value="CYTOCHROME C PEROXIDASE-RELATED"/>
    <property type="match status" value="1"/>
</dbReference>
<evidence type="ECO:0000313" key="13">
    <source>
        <dbReference type="Proteomes" id="UP000005723"/>
    </source>
</evidence>
<dbReference type="Pfam" id="PF14376">
    <property type="entry name" value="Haem_bd"/>
    <property type="match status" value="1"/>
</dbReference>
<dbReference type="GO" id="GO:0046872">
    <property type="term" value="F:metal ion binding"/>
    <property type="evidence" value="ECO:0007669"/>
    <property type="project" value="UniProtKB-KW"/>
</dbReference>
<gene>
    <name evidence="12" type="primary">ccpA</name>
    <name evidence="12" type="ORF">HMPREF0758_3825</name>
</gene>
<keyword evidence="5 9" id="KW-0479">Metal-binding</keyword>
<reference evidence="12 13" key="1">
    <citation type="submission" date="2010-01" db="EMBL/GenBank/DDBJ databases">
        <authorList>
            <person name="Muzny D."/>
            <person name="Qin X."/>
            <person name="Deng J."/>
            <person name="Jiang H."/>
            <person name="Liu Y."/>
            <person name="Qu J."/>
            <person name="Song X.-Z."/>
            <person name="Zhang L."/>
            <person name="Thornton R."/>
            <person name="Coyle M."/>
            <person name="Francisco L."/>
            <person name="Jackson L."/>
            <person name="Javaid M."/>
            <person name="Korchina V."/>
            <person name="Kovar C."/>
            <person name="Mata R."/>
            <person name="Mathew T."/>
            <person name="Ngo R."/>
            <person name="Nguyen L."/>
            <person name="Nguyen N."/>
            <person name="Okwuonu G."/>
            <person name="Ongeri F."/>
            <person name="Pham C."/>
            <person name="Simmons D."/>
            <person name="Wilczek-Boney K."/>
            <person name="Hale W."/>
            <person name="Jakkamsetti A."/>
            <person name="Pham P."/>
            <person name="Ruth R."/>
            <person name="San Lucas F."/>
            <person name="Warren J."/>
            <person name="Zhang J."/>
            <person name="Zhao Z."/>
            <person name="Zhou C."/>
            <person name="Zhu D."/>
            <person name="Lee S."/>
            <person name="Bess C."/>
            <person name="Blankenburg K."/>
            <person name="Forbes L."/>
            <person name="Fu Q."/>
            <person name="Gubbala S."/>
            <person name="Hirani K."/>
            <person name="Jayaseelan J.C."/>
            <person name="Lara F."/>
            <person name="Munidasa M."/>
            <person name="Palculict T."/>
            <person name="Patil S."/>
            <person name="Pu L.-L."/>
            <person name="Saada N."/>
            <person name="Tang L."/>
            <person name="Weissenberger G."/>
            <person name="Zhu Y."/>
            <person name="Hemphill L."/>
            <person name="Shang Y."/>
            <person name="Youmans B."/>
            <person name="Ayvaz T."/>
            <person name="Ross M."/>
            <person name="Santibanez J."/>
            <person name="Aqrawi P."/>
            <person name="Gross S."/>
            <person name="Joshi V."/>
            <person name="Fowler G."/>
            <person name="Nazareth L."/>
            <person name="Reid J."/>
            <person name="Worley K."/>
            <person name="Petrosino J."/>
            <person name="Highlander S."/>
            <person name="Gibbs R."/>
        </authorList>
    </citation>
    <scope>NUCLEOTIDE SEQUENCE [LARGE SCALE GENOMIC DNA]</scope>
    <source>
        <strain evidence="12 13">DSM 4582</strain>
    </source>
</reference>
<dbReference type="Pfam" id="PF03150">
    <property type="entry name" value="CCP_MauG"/>
    <property type="match status" value="1"/>
</dbReference>
<evidence type="ECO:0000256" key="5">
    <source>
        <dbReference type="ARBA" id="ARBA00022723"/>
    </source>
</evidence>
<dbReference type="InterPro" id="IPR051395">
    <property type="entry name" value="Cytochrome_c_Peroxidase/MauG"/>
</dbReference>
<evidence type="ECO:0000256" key="7">
    <source>
        <dbReference type="ARBA" id="ARBA00023002"/>
    </source>
</evidence>
<dbReference type="GO" id="GO:0004130">
    <property type="term" value="F:cytochrome-c peroxidase activity"/>
    <property type="evidence" value="ECO:0007669"/>
    <property type="project" value="UniProtKB-EC"/>
</dbReference>
<keyword evidence="10" id="KW-1133">Transmembrane helix</keyword>
<evidence type="ECO:0000256" key="6">
    <source>
        <dbReference type="ARBA" id="ARBA00022982"/>
    </source>
</evidence>
<evidence type="ECO:0000256" key="3">
    <source>
        <dbReference type="ARBA" id="ARBA00022559"/>
    </source>
</evidence>
<dbReference type="AlphaFoldDB" id="D4E6M5"/>
<dbReference type="EC" id="1.11.1.5" evidence="12"/>
<feature type="transmembrane region" description="Helical" evidence="10">
    <location>
        <begin position="17"/>
        <end position="37"/>
    </location>
</feature>